<reference evidence="2 3" key="1">
    <citation type="submission" date="2024-01" db="EMBL/GenBank/DDBJ databases">
        <title>The genomes of 5 underutilized Papilionoideae crops provide insights into root nodulation and disease resistanc.</title>
        <authorList>
            <person name="Jiang F."/>
        </authorList>
    </citation>
    <scope>NUCLEOTIDE SEQUENCE [LARGE SCALE GENOMIC DNA]</scope>
    <source>
        <strain evidence="2">JINMINGXINNONG_FW02</strain>
        <tissue evidence="2">Leaves</tissue>
    </source>
</reference>
<dbReference type="Pfam" id="PF21895">
    <property type="entry name" value="MTHFR_C"/>
    <property type="match status" value="1"/>
</dbReference>
<organism evidence="2 3">
    <name type="scientific">Phaseolus coccineus</name>
    <name type="common">Scarlet runner bean</name>
    <name type="synonym">Phaseolus multiflorus</name>
    <dbReference type="NCBI Taxonomy" id="3886"/>
    <lineage>
        <taxon>Eukaryota</taxon>
        <taxon>Viridiplantae</taxon>
        <taxon>Streptophyta</taxon>
        <taxon>Embryophyta</taxon>
        <taxon>Tracheophyta</taxon>
        <taxon>Spermatophyta</taxon>
        <taxon>Magnoliopsida</taxon>
        <taxon>eudicotyledons</taxon>
        <taxon>Gunneridae</taxon>
        <taxon>Pentapetalae</taxon>
        <taxon>rosids</taxon>
        <taxon>fabids</taxon>
        <taxon>Fabales</taxon>
        <taxon>Fabaceae</taxon>
        <taxon>Papilionoideae</taxon>
        <taxon>50 kb inversion clade</taxon>
        <taxon>NPAAA clade</taxon>
        <taxon>indigoferoid/millettioid clade</taxon>
        <taxon>Phaseoleae</taxon>
        <taxon>Phaseolus</taxon>
    </lineage>
</organism>
<gene>
    <name evidence="2" type="ORF">VNO80_00004</name>
</gene>
<evidence type="ECO:0000313" key="3">
    <source>
        <dbReference type="Proteomes" id="UP001374584"/>
    </source>
</evidence>
<dbReference type="GO" id="GO:0004489">
    <property type="term" value="F:methylenetetrahydrofolate reductase [NAD(P)H] activity"/>
    <property type="evidence" value="ECO:0007669"/>
    <property type="project" value="TreeGrafter"/>
</dbReference>
<dbReference type="AlphaFoldDB" id="A0AAN9NYC6"/>
<accession>A0AAN9NYC6</accession>
<dbReference type="PANTHER" id="PTHR45754">
    <property type="entry name" value="METHYLENETETRAHYDROFOLATE REDUCTASE"/>
    <property type="match status" value="1"/>
</dbReference>
<name>A0AAN9NYC6_PHACN</name>
<dbReference type="EMBL" id="JAYMYR010000001">
    <property type="protein sequence ID" value="KAK7381461.1"/>
    <property type="molecule type" value="Genomic_DNA"/>
</dbReference>
<dbReference type="GO" id="GO:0035999">
    <property type="term" value="P:tetrahydrofolate interconversion"/>
    <property type="evidence" value="ECO:0007669"/>
    <property type="project" value="TreeGrafter"/>
</dbReference>
<sequence>MRPCTPDKKLIEEWVVPFKSIEDIYEPETKIINEPLERINTKGFLTINSQLAEGWGGPGGYVYQKAYVEFFCSKEKLDTLVDKCKDRTSLTYMAVNKEGSWKSNVGQTDVNAMTWGVFPDKEIKQPTIVDPVSFNVWKDEAFEIWPRGWASLRVMHPGNWLKRLVGGTYFSVSLVDNDYINGDLFAVFADF</sequence>
<dbReference type="GO" id="GO:0071949">
    <property type="term" value="F:FAD binding"/>
    <property type="evidence" value="ECO:0007669"/>
    <property type="project" value="TreeGrafter"/>
</dbReference>
<comment type="caution">
    <text evidence="2">The sequence shown here is derived from an EMBL/GenBank/DDBJ whole genome shotgun (WGS) entry which is preliminary data.</text>
</comment>
<protein>
    <recommendedName>
        <fullName evidence="1">MTHFR SAM-binding regulatory domain-containing protein</fullName>
    </recommendedName>
</protein>
<proteinExistence type="predicted"/>
<evidence type="ECO:0000313" key="2">
    <source>
        <dbReference type="EMBL" id="KAK7381461.1"/>
    </source>
</evidence>
<evidence type="ECO:0000259" key="1">
    <source>
        <dbReference type="Pfam" id="PF21895"/>
    </source>
</evidence>
<dbReference type="Proteomes" id="UP001374584">
    <property type="component" value="Unassembled WGS sequence"/>
</dbReference>
<dbReference type="GO" id="GO:0005829">
    <property type="term" value="C:cytosol"/>
    <property type="evidence" value="ECO:0007669"/>
    <property type="project" value="TreeGrafter"/>
</dbReference>
<dbReference type="GO" id="GO:0009086">
    <property type="term" value="P:methionine biosynthetic process"/>
    <property type="evidence" value="ECO:0007669"/>
    <property type="project" value="TreeGrafter"/>
</dbReference>
<dbReference type="PANTHER" id="PTHR45754:SF3">
    <property type="entry name" value="METHYLENETETRAHYDROFOLATE REDUCTASE (NADPH)"/>
    <property type="match status" value="1"/>
</dbReference>
<feature type="domain" description="MTHFR SAM-binding regulatory" evidence="1">
    <location>
        <begin position="22"/>
        <end position="181"/>
    </location>
</feature>
<dbReference type="InterPro" id="IPR053806">
    <property type="entry name" value="MTHFR_C"/>
</dbReference>
<keyword evidence="3" id="KW-1185">Reference proteome</keyword>